<proteinExistence type="predicted"/>
<reference evidence="2" key="1">
    <citation type="submission" date="2020-02" db="EMBL/GenBank/DDBJ databases">
        <authorList>
            <person name="Meier V. D."/>
        </authorList>
    </citation>
    <scope>NUCLEOTIDE SEQUENCE</scope>
    <source>
        <strain evidence="2">AVDCRST_MAG19</strain>
    </source>
</reference>
<evidence type="ECO:0000313" key="2">
    <source>
        <dbReference type="EMBL" id="CAA9584886.1"/>
    </source>
</evidence>
<name>A0A6J4VPH3_9BACT</name>
<accession>A0A6J4VPH3</accession>
<organism evidence="2">
    <name type="scientific">uncultured Thermomicrobiales bacterium</name>
    <dbReference type="NCBI Taxonomy" id="1645740"/>
    <lineage>
        <taxon>Bacteria</taxon>
        <taxon>Pseudomonadati</taxon>
        <taxon>Thermomicrobiota</taxon>
        <taxon>Thermomicrobia</taxon>
        <taxon>Thermomicrobiales</taxon>
        <taxon>environmental samples</taxon>
    </lineage>
</organism>
<feature type="compositionally biased region" description="Basic and acidic residues" evidence="1">
    <location>
        <begin position="28"/>
        <end position="44"/>
    </location>
</feature>
<dbReference type="EMBL" id="CADCWL010000247">
    <property type="protein sequence ID" value="CAA9584886.1"/>
    <property type="molecule type" value="Genomic_DNA"/>
</dbReference>
<feature type="region of interest" description="Disordered" evidence="1">
    <location>
        <begin position="1"/>
        <end position="44"/>
    </location>
</feature>
<sequence length="44" mass="4657">GSLPVPSSARILHGSRGRRARSLPRVGEAGRGDRQVGGRPDDHL</sequence>
<feature type="non-terminal residue" evidence="2">
    <location>
        <position position="1"/>
    </location>
</feature>
<feature type="non-terminal residue" evidence="2">
    <location>
        <position position="44"/>
    </location>
</feature>
<gene>
    <name evidence="2" type="ORF">AVDCRST_MAG19-4816</name>
</gene>
<evidence type="ECO:0000256" key="1">
    <source>
        <dbReference type="SAM" id="MobiDB-lite"/>
    </source>
</evidence>
<feature type="compositionally biased region" description="Basic residues" evidence="1">
    <location>
        <begin position="13"/>
        <end position="22"/>
    </location>
</feature>
<protein>
    <submittedName>
        <fullName evidence="2">Uncharacterized protein</fullName>
    </submittedName>
</protein>
<dbReference type="AlphaFoldDB" id="A0A6J4VPH3"/>